<name>A0A2W5U404_9BACT</name>
<dbReference type="SUPFAM" id="SSF52540">
    <property type="entry name" value="P-loop containing nucleoside triphosphate hydrolases"/>
    <property type="match status" value="1"/>
</dbReference>
<evidence type="ECO:0000313" key="2">
    <source>
        <dbReference type="EMBL" id="PZR18335.1"/>
    </source>
</evidence>
<organism evidence="2 3">
    <name type="scientific">Archangium gephyra</name>
    <dbReference type="NCBI Taxonomy" id="48"/>
    <lineage>
        <taxon>Bacteria</taxon>
        <taxon>Pseudomonadati</taxon>
        <taxon>Myxococcota</taxon>
        <taxon>Myxococcia</taxon>
        <taxon>Myxococcales</taxon>
        <taxon>Cystobacterineae</taxon>
        <taxon>Archangiaceae</taxon>
        <taxon>Archangium</taxon>
    </lineage>
</organism>
<dbReference type="InterPro" id="IPR051396">
    <property type="entry name" value="Bact_Antivir_Def_Nuclease"/>
</dbReference>
<dbReference type="AlphaFoldDB" id="A0A2W5U404"/>
<dbReference type="InterPro" id="IPR003959">
    <property type="entry name" value="ATPase_AAA_core"/>
</dbReference>
<gene>
    <name evidence="2" type="ORF">DI536_00160</name>
</gene>
<evidence type="ECO:0000259" key="1">
    <source>
        <dbReference type="Pfam" id="PF13304"/>
    </source>
</evidence>
<dbReference type="EMBL" id="QFQP01000001">
    <property type="protein sequence ID" value="PZR18335.1"/>
    <property type="molecule type" value="Genomic_DNA"/>
</dbReference>
<proteinExistence type="predicted"/>
<reference evidence="2 3" key="1">
    <citation type="submission" date="2017-08" db="EMBL/GenBank/DDBJ databases">
        <title>Infants hospitalized years apart are colonized by the same room-sourced microbial strains.</title>
        <authorList>
            <person name="Brooks B."/>
            <person name="Olm M.R."/>
            <person name="Firek B.A."/>
            <person name="Baker R."/>
            <person name="Thomas B.C."/>
            <person name="Morowitz M.J."/>
            <person name="Banfield J.F."/>
        </authorList>
    </citation>
    <scope>NUCLEOTIDE SEQUENCE [LARGE SCALE GENOMIC DNA]</scope>
    <source>
        <strain evidence="2">S2_003_000_R2_14</strain>
    </source>
</reference>
<dbReference type="GO" id="GO:0005524">
    <property type="term" value="F:ATP binding"/>
    <property type="evidence" value="ECO:0007669"/>
    <property type="project" value="InterPro"/>
</dbReference>
<evidence type="ECO:0000313" key="3">
    <source>
        <dbReference type="Proteomes" id="UP000249061"/>
    </source>
</evidence>
<dbReference type="Proteomes" id="UP000249061">
    <property type="component" value="Unassembled WGS sequence"/>
</dbReference>
<feature type="domain" description="ATPase AAA-type core" evidence="1">
    <location>
        <begin position="24"/>
        <end position="321"/>
    </location>
</feature>
<dbReference type="GO" id="GO:0016887">
    <property type="term" value="F:ATP hydrolysis activity"/>
    <property type="evidence" value="ECO:0007669"/>
    <property type="project" value="InterPro"/>
</dbReference>
<dbReference type="PANTHER" id="PTHR43581">
    <property type="entry name" value="ATP/GTP PHOSPHATASE"/>
    <property type="match status" value="1"/>
</dbReference>
<sequence>MLHALHLKNVGPAAETRLEFAPRLNLFTGDNGLGKSFLLDVAWWALTRQWPHDLNPALTSGYPARPTDRKQPATISFSLQSKSKKEVEYTSTYSPRDEAWTGRAGRPPNPGLVIYAHADGGFSVWDPARNYWRKKGNIDVQDRLPGYVLTPANVWDGLTVTDGGRRSVVCNGLLADWSSWIRENGDNARLMGEALTHLTADEALSVGPLVRLSVDDARDIPSIATAYGSQVPVVHASSGVRRVLGLAYMLIWSWNEHQLAAQQLGEDPTQQVVLLFDEIESHLHPRWQRTILKSLMSVADTLHSSAVVQLIAATHSPLVLASAEPWFDDAFDAWFDIDLENGQVALRKREFVRHGEVSNWLTSNAFDLPTARSSEAEAAVTQAQQLLSKRLPAKAELKKADEQLRGVLSDIDPFWVRWSAFMEEKGLR</sequence>
<protein>
    <recommendedName>
        <fullName evidence="1">ATPase AAA-type core domain-containing protein</fullName>
    </recommendedName>
</protein>
<dbReference type="PANTHER" id="PTHR43581:SF2">
    <property type="entry name" value="EXCINUCLEASE ATPASE SUBUNIT"/>
    <property type="match status" value="1"/>
</dbReference>
<comment type="caution">
    <text evidence="2">The sequence shown here is derived from an EMBL/GenBank/DDBJ whole genome shotgun (WGS) entry which is preliminary data.</text>
</comment>
<accession>A0A2W5U404</accession>
<dbReference type="Pfam" id="PF13304">
    <property type="entry name" value="AAA_21"/>
    <property type="match status" value="1"/>
</dbReference>
<dbReference type="InterPro" id="IPR027417">
    <property type="entry name" value="P-loop_NTPase"/>
</dbReference>
<dbReference type="Gene3D" id="3.40.50.300">
    <property type="entry name" value="P-loop containing nucleotide triphosphate hydrolases"/>
    <property type="match status" value="2"/>
</dbReference>